<reference evidence="2" key="2">
    <citation type="submission" date="2022-01" db="EMBL/GenBank/DDBJ databases">
        <authorList>
            <person name="Yamashiro T."/>
            <person name="Shiraishi A."/>
            <person name="Satake H."/>
            <person name="Nakayama K."/>
        </authorList>
    </citation>
    <scope>NUCLEOTIDE SEQUENCE</scope>
</reference>
<gene>
    <name evidence="2" type="ORF">Tco_1066748</name>
</gene>
<evidence type="ECO:0000313" key="3">
    <source>
        <dbReference type="Proteomes" id="UP001151760"/>
    </source>
</evidence>
<accession>A0ABQ5HCB0</accession>
<organism evidence="2 3">
    <name type="scientific">Tanacetum coccineum</name>
    <dbReference type="NCBI Taxonomy" id="301880"/>
    <lineage>
        <taxon>Eukaryota</taxon>
        <taxon>Viridiplantae</taxon>
        <taxon>Streptophyta</taxon>
        <taxon>Embryophyta</taxon>
        <taxon>Tracheophyta</taxon>
        <taxon>Spermatophyta</taxon>
        <taxon>Magnoliopsida</taxon>
        <taxon>eudicotyledons</taxon>
        <taxon>Gunneridae</taxon>
        <taxon>Pentapetalae</taxon>
        <taxon>asterids</taxon>
        <taxon>campanulids</taxon>
        <taxon>Asterales</taxon>
        <taxon>Asteraceae</taxon>
        <taxon>Asteroideae</taxon>
        <taxon>Anthemideae</taxon>
        <taxon>Anthemidinae</taxon>
        <taxon>Tanacetum</taxon>
    </lineage>
</organism>
<evidence type="ECO:0008006" key="4">
    <source>
        <dbReference type="Google" id="ProtNLM"/>
    </source>
</evidence>
<dbReference type="Proteomes" id="UP001151760">
    <property type="component" value="Unassembled WGS sequence"/>
</dbReference>
<proteinExistence type="predicted"/>
<keyword evidence="3" id="KW-1185">Reference proteome</keyword>
<keyword evidence="1" id="KW-0732">Signal</keyword>
<sequence>MMTTATRLPRRWVVVVVMAVGLKVVTRVSGQRGGEVVTVEVVVGMDVVATAARWWRREGEARGSRGVWG</sequence>
<evidence type="ECO:0000313" key="2">
    <source>
        <dbReference type="EMBL" id="GJT85031.1"/>
    </source>
</evidence>
<dbReference type="EMBL" id="BQNB010019412">
    <property type="protein sequence ID" value="GJT85031.1"/>
    <property type="molecule type" value="Genomic_DNA"/>
</dbReference>
<name>A0ABQ5HCB0_9ASTR</name>
<feature type="chain" id="PRO_5046968556" description="Secreted protein" evidence="1">
    <location>
        <begin position="31"/>
        <end position="69"/>
    </location>
</feature>
<reference evidence="2" key="1">
    <citation type="journal article" date="2022" name="Int. J. Mol. Sci.">
        <title>Draft Genome of Tanacetum Coccineum: Genomic Comparison of Closely Related Tanacetum-Family Plants.</title>
        <authorList>
            <person name="Yamashiro T."/>
            <person name="Shiraishi A."/>
            <person name="Nakayama K."/>
            <person name="Satake H."/>
        </authorList>
    </citation>
    <scope>NUCLEOTIDE SEQUENCE</scope>
</reference>
<evidence type="ECO:0000256" key="1">
    <source>
        <dbReference type="SAM" id="SignalP"/>
    </source>
</evidence>
<protein>
    <recommendedName>
        <fullName evidence="4">Secreted protein</fullName>
    </recommendedName>
</protein>
<feature type="signal peptide" evidence="1">
    <location>
        <begin position="1"/>
        <end position="30"/>
    </location>
</feature>
<comment type="caution">
    <text evidence="2">The sequence shown here is derived from an EMBL/GenBank/DDBJ whole genome shotgun (WGS) entry which is preliminary data.</text>
</comment>